<keyword evidence="1 4" id="KW-0349">Heme</keyword>
<dbReference type="Proteomes" id="UP001465331">
    <property type="component" value="Unassembled WGS sequence"/>
</dbReference>
<dbReference type="Pfam" id="PF21419">
    <property type="entry name" value="RoxA-like_Cyt-c"/>
    <property type="match status" value="1"/>
</dbReference>
<dbReference type="PANTHER" id="PTHR30600:SF9">
    <property type="entry name" value="BLR7738 PROTEIN"/>
    <property type="match status" value="1"/>
</dbReference>
<feature type="domain" description="Cytochrome c" evidence="6">
    <location>
        <begin position="292"/>
        <end position="580"/>
    </location>
</feature>
<dbReference type="EMBL" id="JBEPIJ010000003">
    <property type="protein sequence ID" value="MES0873028.1"/>
    <property type="molecule type" value="Genomic_DNA"/>
</dbReference>
<dbReference type="InterPro" id="IPR009056">
    <property type="entry name" value="Cyt_c-like_dom"/>
</dbReference>
<feature type="region of interest" description="Disordered" evidence="5">
    <location>
        <begin position="80"/>
        <end position="101"/>
    </location>
</feature>
<dbReference type="PROSITE" id="PS51007">
    <property type="entry name" value="CYTC"/>
    <property type="match status" value="1"/>
</dbReference>
<evidence type="ECO:0000256" key="1">
    <source>
        <dbReference type="ARBA" id="ARBA00022617"/>
    </source>
</evidence>
<keyword evidence="3 4" id="KW-0408">Iron</keyword>
<dbReference type="InterPro" id="IPR036909">
    <property type="entry name" value="Cyt_c-like_dom_sf"/>
</dbReference>
<evidence type="ECO:0000256" key="2">
    <source>
        <dbReference type="ARBA" id="ARBA00022723"/>
    </source>
</evidence>
<organism evidence="7 8">
    <name type="scientific">Sinimarinibacterium thermocellulolyticum</name>
    <dbReference type="NCBI Taxonomy" id="3170016"/>
    <lineage>
        <taxon>Bacteria</taxon>
        <taxon>Pseudomonadati</taxon>
        <taxon>Pseudomonadota</taxon>
        <taxon>Gammaproteobacteria</taxon>
        <taxon>Nevskiales</taxon>
        <taxon>Nevskiaceae</taxon>
        <taxon>Sinimarinibacterium</taxon>
    </lineage>
</organism>
<protein>
    <recommendedName>
        <fullName evidence="6">Cytochrome c domain-containing protein</fullName>
    </recommendedName>
</protein>
<comment type="caution">
    <text evidence="7">The sequence shown here is derived from an EMBL/GenBank/DDBJ whole genome shotgun (WGS) entry which is preliminary data.</text>
</comment>
<dbReference type="Gene3D" id="1.10.760.10">
    <property type="entry name" value="Cytochrome c-like domain"/>
    <property type="match status" value="1"/>
</dbReference>
<reference evidence="7 8" key="1">
    <citation type="submission" date="2024-06" db="EMBL/GenBank/DDBJ databases">
        <authorList>
            <person name="Li Z."/>
            <person name="Jiang Y."/>
        </authorList>
    </citation>
    <scope>NUCLEOTIDE SEQUENCE [LARGE SCALE GENOMIC DNA]</scope>
    <source>
        <strain evidence="7 8">HSW-8</strain>
    </source>
</reference>
<proteinExistence type="predicted"/>
<dbReference type="SUPFAM" id="SSF46626">
    <property type="entry name" value="Cytochrome c"/>
    <property type="match status" value="1"/>
</dbReference>
<evidence type="ECO:0000313" key="8">
    <source>
        <dbReference type="Proteomes" id="UP001465331"/>
    </source>
</evidence>
<evidence type="ECO:0000313" key="7">
    <source>
        <dbReference type="EMBL" id="MES0873028.1"/>
    </source>
</evidence>
<dbReference type="RefSeq" id="WP_352887380.1">
    <property type="nucleotide sequence ID" value="NZ_JBEPIJ010000003.1"/>
</dbReference>
<feature type="non-terminal residue" evidence="7">
    <location>
        <position position="1"/>
    </location>
</feature>
<evidence type="ECO:0000256" key="4">
    <source>
        <dbReference type="PROSITE-ProRule" id="PRU00433"/>
    </source>
</evidence>
<evidence type="ECO:0000256" key="3">
    <source>
        <dbReference type="ARBA" id="ARBA00023004"/>
    </source>
</evidence>
<keyword evidence="2 4" id="KW-0479">Metal-binding</keyword>
<dbReference type="InterPro" id="IPR051395">
    <property type="entry name" value="Cytochrome_c_Peroxidase/MauG"/>
</dbReference>
<name>A0ABV2A6Y8_9GAMM</name>
<gene>
    <name evidence="7" type="ORF">ABSH63_03250</name>
</gene>
<keyword evidence="8" id="KW-1185">Reference proteome</keyword>
<dbReference type="PANTHER" id="PTHR30600">
    <property type="entry name" value="CYTOCHROME C PEROXIDASE-RELATED"/>
    <property type="match status" value="1"/>
</dbReference>
<evidence type="ECO:0000259" key="6">
    <source>
        <dbReference type="PROSITE" id="PS51007"/>
    </source>
</evidence>
<accession>A0ABV2A6Y8</accession>
<sequence>PELVGERAHPKTCGELRASWEKGRVLMEGHGAQGAGNFFGGADTVGQFSISADQYNGLWRLWGLSERPDNFDELMAERYGLPKTQRRNPYPLPGEDPNATNGGSGQLSAFFTQIRTPDGGWTGEIGLTCHGCHSSHIGDPADGSGPGLLYGLGNALADTGLTGRDLGLAGYSPIAVFSLFGTSRGTNNASDVNLFFLLSQDDGVRLDAYTLGVLLSGMTGSGDTPQWWNLGSRVLKFQDGFFAADASRVDLIFYNPLGDANRNAWIREHAPAANDWILSLKAPEYPLPIDTALAEQGAILFHSKDLWAEGLDNPAPRPAGGNGSCASCHGAYSPRYINDPNFLADPTLEGVASYVVPLSVIRTDSARVDTNNEAVNQYGSTSFLGYSETVGTAQDCGPQQRAEIRGEREFGYLAPPLYGVWASAPYLHNGSIPDLWSLLKPDERPALWRRVSTPARADQQGRVVMGFDTHLLRAYDPERGGWRYETLSCGTGTLPFIDCDPLGGDSDPLVQQFLAALYGNVLVAWNIGNLPVLTQWTPQQIENRKIYNTHLFSQGNEGHDFTAVLTDAERRALIEYMKTL</sequence>
<evidence type="ECO:0000256" key="5">
    <source>
        <dbReference type="SAM" id="MobiDB-lite"/>
    </source>
</evidence>